<organism evidence="2 3">
    <name type="scientific">Paraburkholderia saeva</name>
    <dbReference type="NCBI Taxonomy" id="2777537"/>
    <lineage>
        <taxon>Bacteria</taxon>
        <taxon>Pseudomonadati</taxon>
        <taxon>Pseudomonadota</taxon>
        <taxon>Betaproteobacteria</taxon>
        <taxon>Burkholderiales</taxon>
        <taxon>Burkholderiaceae</taxon>
        <taxon>Paraburkholderia</taxon>
    </lineage>
</organism>
<accession>A0A9N8X218</accession>
<keyword evidence="1" id="KW-0732">Signal</keyword>
<protein>
    <submittedName>
        <fullName evidence="2">Uncharacterized protein</fullName>
    </submittedName>
</protein>
<dbReference type="AlphaFoldDB" id="A0A9N8X218"/>
<comment type="caution">
    <text evidence="2">The sequence shown here is derived from an EMBL/GenBank/DDBJ whole genome shotgun (WGS) entry which is preliminary data.</text>
</comment>
<dbReference type="EMBL" id="CAJQZC010000005">
    <property type="protein sequence ID" value="CAG4900775.1"/>
    <property type="molecule type" value="Genomic_DNA"/>
</dbReference>
<feature type="chain" id="PRO_5040451660" evidence="1">
    <location>
        <begin position="23"/>
        <end position="133"/>
    </location>
</feature>
<keyword evidence="3" id="KW-1185">Reference proteome</keyword>
<evidence type="ECO:0000256" key="1">
    <source>
        <dbReference type="SAM" id="SignalP"/>
    </source>
</evidence>
<evidence type="ECO:0000313" key="2">
    <source>
        <dbReference type="EMBL" id="CAG4900775.1"/>
    </source>
</evidence>
<feature type="signal peptide" evidence="1">
    <location>
        <begin position="1"/>
        <end position="22"/>
    </location>
</feature>
<evidence type="ECO:0000313" key="3">
    <source>
        <dbReference type="Proteomes" id="UP000789704"/>
    </source>
</evidence>
<proteinExistence type="predicted"/>
<gene>
    <name evidence="2" type="ORF">LMG31841_02916</name>
</gene>
<dbReference type="Proteomes" id="UP000789704">
    <property type="component" value="Unassembled WGS sequence"/>
</dbReference>
<reference evidence="2" key="1">
    <citation type="submission" date="2021-04" db="EMBL/GenBank/DDBJ databases">
        <authorList>
            <person name="Vanwijnsberghe S."/>
        </authorList>
    </citation>
    <scope>NUCLEOTIDE SEQUENCE</scope>
    <source>
        <strain evidence="2">LMG 31841</strain>
    </source>
</reference>
<dbReference type="RefSeq" id="WP_228877700.1">
    <property type="nucleotide sequence ID" value="NZ_CAJQZC010000005.1"/>
</dbReference>
<sequence length="133" mass="13663">MKKILLSVLALFCAIATMSAHAQFNPSNGFQTINNTCGTFFLQGSTYYNGQGVSVGSTLPVCIAPFSIQNSSAMLAIPAKYTNASLPACSAATTGLIAIETDGAATPVYNATATGSGSVVVEVMCNGTNWTNH</sequence>
<name>A0A9N8X218_9BURK</name>